<dbReference type="GO" id="GO:0006412">
    <property type="term" value="P:translation"/>
    <property type="evidence" value="ECO:0007669"/>
    <property type="project" value="InterPro"/>
</dbReference>
<accession>A0A0F9SR13</accession>
<evidence type="ECO:0000256" key="2">
    <source>
        <dbReference type="ARBA" id="ARBA00022980"/>
    </source>
</evidence>
<name>A0A0F9SR13_9ZZZZ</name>
<dbReference type="PANTHER" id="PTHR10746">
    <property type="entry name" value="50S RIBOSOMAL PROTEIN L4"/>
    <property type="match status" value="1"/>
</dbReference>
<dbReference type="EMBL" id="LAZR01000539">
    <property type="protein sequence ID" value="KKN64962.1"/>
    <property type="molecule type" value="Genomic_DNA"/>
</dbReference>
<dbReference type="GO" id="GO:0005840">
    <property type="term" value="C:ribosome"/>
    <property type="evidence" value="ECO:0007669"/>
    <property type="project" value="UniProtKB-KW"/>
</dbReference>
<evidence type="ECO:0000313" key="4">
    <source>
        <dbReference type="EMBL" id="KKN64962.1"/>
    </source>
</evidence>
<sequence>MLEVPVYNRNGKQIDTLKVDEDLLGSTVNAPLLKQAIVAYHANRRQGSAATRGRGMVAGSTRKMFKQKGTGRARRGPVRTPVLRGGGRTFAKRPHSYGKGLPKKMRRAALKSAILAKILGSDLMVIDQLSFDAPKTKEMAQIVRNLKINRTCLVTLAEADDNVFRSSRNIPDLTVCVVANLNAFDVAMRQKMLVTAEAMQTLLAGQPQEATA</sequence>
<gene>
    <name evidence="4" type="ORF">LCGC14_0486590</name>
</gene>
<dbReference type="Gene3D" id="3.40.1370.10">
    <property type="match status" value="1"/>
</dbReference>
<dbReference type="InterPro" id="IPR013005">
    <property type="entry name" value="Ribosomal_uL4-like"/>
</dbReference>
<keyword evidence="3" id="KW-0687">Ribonucleoprotein</keyword>
<evidence type="ECO:0000256" key="3">
    <source>
        <dbReference type="ARBA" id="ARBA00023274"/>
    </source>
</evidence>
<reference evidence="4" key="1">
    <citation type="journal article" date="2015" name="Nature">
        <title>Complex archaea that bridge the gap between prokaryotes and eukaryotes.</title>
        <authorList>
            <person name="Spang A."/>
            <person name="Saw J.H."/>
            <person name="Jorgensen S.L."/>
            <person name="Zaremba-Niedzwiedzka K."/>
            <person name="Martijn J."/>
            <person name="Lind A.E."/>
            <person name="van Eijk R."/>
            <person name="Schleper C."/>
            <person name="Guy L."/>
            <person name="Ettema T.J."/>
        </authorList>
    </citation>
    <scope>NUCLEOTIDE SEQUENCE</scope>
</reference>
<dbReference type="InterPro" id="IPR002136">
    <property type="entry name" value="Ribosomal_uL4"/>
</dbReference>
<comment type="caution">
    <text evidence="4">The sequence shown here is derived from an EMBL/GenBank/DDBJ whole genome shotgun (WGS) entry which is preliminary data.</text>
</comment>
<dbReference type="InterPro" id="IPR023574">
    <property type="entry name" value="Ribosomal_uL4_dom_sf"/>
</dbReference>
<dbReference type="HAMAP" id="MF_01328_B">
    <property type="entry name" value="Ribosomal_uL4_B"/>
    <property type="match status" value="1"/>
</dbReference>
<proteinExistence type="inferred from homology"/>
<dbReference type="SUPFAM" id="SSF52166">
    <property type="entry name" value="Ribosomal protein L4"/>
    <property type="match status" value="1"/>
</dbReference>
<evidence type="ECO:0008006" key="5">
    <source>
        <dbReference type="Google" id="ProtNLM"/>
    </source>
</evidence>
<keyword evidence="2" id="KW-0689">Ribosomal protein</keyword>
<organism evidence="4">
    <name type="scientific">marine sediment metagenome</name>
    <dbReference type="NCBI Taxonomy" id="412755"/>
    <lineage>
        <taxon>unclassified sequences</taxon>
        <taxon>metagenomes</taxon>
        <taxon>ecological metagenomes</taxon>
    </lineage>
</organism>
<dbReference type="AlphaFoldDB" id="A0A0F9SR13"/>
<dbReference type="NCBIfam" id="TIGR03953">
    <property type="entry name" value="rplD_bact"/>
    <property type="match status" value="1"/>
</dbReference>
<dbReference type="PANTHER" id="PTHR10746:SF6">
    <property type="entry name" value="LARGE RIBOSOMAL SUBUNIT PROTEIN UL4M"/>
    <property type="match status" value="1"/>
</dbReference>
<dbReference type="GO" id="GO:1990904">
    <property type="term" value="C:ribonucleoprotein complex"/>
    <property type="evidence" value="ECO:0007669"/>
    <property type="project" value="UniProtKB-KW"/>
</dbReference>
<evidence type="ECO:0000256" key="1">
    <source>
        <dbReference type="ARBA" id="ARBA00010528"/>
    </source>
</evidence>
<comment type="similarity">
    <text evidence="1">Belongs to the universal ribosomal protein uL4 family.</text>
</comment>
<protein>
    <recommendedName>
        <fullName evidence="5">50S ribosomal protein L4</fullName>
    </recommendedName>
</protein>
<dbReference type="Pfam" id="PF00573">
    <property type="entry name" value="Ribosomal_L4"/>
    <property type="match status" value="1"/>
</dbReference>
<dbReference type="GO" id="GO:0003735">
    <property type="term" value="F:structural constituent of ribosome"/>
    <property type="evidence" value="ECO:0007669"/>
    <property type="project" value="InterPro"/>
</dbReference>